<dbReference type="InterPro" id="IPR007667">
    <property type="entry name" value="Hypoxia_induced_domain"/>
</dbReference>
<dbReference type="KEGG" id="ssan:NX02_16475"/>
<keyword evidence="2 4" id="KW-1133">Transmembrane helix</keyword>
<evidence type="ECO:0000313" key="6">
    <source>
        <dbReference type="EMBL" id="AHE54974.1"/>
    </source>
</evidence>
<evidence type="ECO:0000313" key="7">
    <source>
        <dbReference type="Proteomes" id="UP000018851"/>
    </source>
</evidence>
<feature type="transmembrane region" description="Helical" evidence="4">
    <location>
        <begin position="54"/>
        <end position="74"/>
    </location>
</feature>
<proteinExistence type="predicted"/>
<accession>W0AAN9</accession>
<dbReference type="eggNOG" id="ENOG5030X9E">
    <property type="taxonomic scope" value="Bacteria"/>
</dbReference>
<protein>
    <recommendedName>
        <fullName evidence="5">HIG1 domain-containing protein</fullName>
    </recommendedName>
</protein>
<evidence type="ECO:0000256" key="1">
    <source>
        <dbReference type="ARBA" id="ARBA00022692"/>
    </source>
</evidence>
<organism evidence="6 7">
    <name type="scientific">Sphingomonas sanxanigenens DSM 19645 = NX02</name>
    <dbReference type="NCBI Taxonomy" id="1123269"/>
    <lineage>
        <taxon>Bacteria</taxon>
        <taxon>Pseudomonadati</taxon>
        <taxon>Pseudomonadota</taxon>
        <taxon>Alphaproteobacteria</taxon>
        <taxon>Sphingomonadales</taxon>
        <taxon>Sphingomonadaceae</taxon>
        <taxon>Sphingomonas</taxon>
    </lineage>
</organism>
<keyword evidence="1 4" id="KW-0812">Transmembrane</keyword>
<dbReference type="Pfam" id="PF04588">
    <property type="entry name" value="HIG_1_N"/>
    <property type="match status" value="1"/>
</dbReference>
<evidence type="ECO:0000256" key="3">
    <source>
        <dbReference type="ARBA" id="ARBA00023136"/>
    </source>
</evidence>
<reference evidence="6 7" key="1">
    <citation type="submission" date="2013-07" db="EMBL/GenBank/DDBJ databases">
        <title>Completed genome of Sphingomonas sanxanigenens NX02.</title>
        <authorList>
            <person name="Ma T."/>
            <person name="Huang H."/>
            <person name="Wu M."/>
            <person name="Li X."/>
            <person name="Li G."/>
        </authorList>
    </citation>
    <scope>NUCLEOTIDE SEQUENCE [LARGE SCALE GENOMIC DNA]</scope>
    <source>
        <strain evidence="6 7">NX02</strain>
    </source>
</reference>
<feature type="domain" description="HIG1" evidence="5">
    <location>
        <begin position="1"/>
        <end position="76"/>
    </location>
</feature>
<dbReference type="STRING" id="1123269.NX02_16475"/>
<gene>
    <name evidence="6" type="ORF">NX02_16475</name>
</gene>
<dbReference type="HOGENOM" id="CLU_197611_0_0_5"/>
<evidence type="ECO:0000256" key="2">
    <source>
        <dbReference type="ARBA" id="ARBA00022989"/>
    </source>
</evidence>
<dbReference type="Proteomes" id="UP000018851">
    <property type="component" value="Chromosome"/>
</dbReference>
<dbReference type="NCBIfam" id="NF033233">
    <property type="entry name" value="twin_helix"/>
    <property type="match status" value="1"/>
</dbReference>
<dbReference type="EMBL" id="CP006644">
    <property type="protein sequence ID" value="AHE54974.1"/>
    <property type="molecule type" value="Genomic_DNA"/>
</dbReference>
<evidence type="ECO:0000259" key="5">
    <source>
        <dbReference type="PROSITE" id="PS51503"/>
    </source>
</evidence>
<name>W0AAN9_9SPHN</name>
<dbReference type="AlphaFoldDB" id="W0AAN9"/>
<evidence type="ECO:0000256" key="4">
    <source>
        <dbReference type="SAM" id="Phobius"/>
    </source>
</evidence>
<sequence>MQFMNVLLVLLIVAAVIATVVALVRGIVSFLQETEADLKNGGPSPSGLRQNRMMMARVMFQAVAVLLVAVLLLLNR</sequence>
<dbReference type="PROSITE" id="PS51503">
    <property type="entry name" value="HIG1"/>
    <property type="match status" value="1"/>
</dbReference>
<keyword evidence="3 4" id="KW-0472">Membrane</keyword>
<keyword evidence="7" id="KW-1185">Reference proteome</keyword>
<dbReference type="PATRIC" id="fig|1123269.5.peg.3226"/>